<dbReference type="Gene3D" id="1.20.120.650">
    <property type="entry name" value="Colicin D"/>
    <property type="match status" value="1"/>
</dbReference>
<comment type="caution">
    <text evidence="2">The sequence shown here is derived from an EMBL/GenBank/DDBJ whole genome shotgun (WGS) entry which is preliminary data.</text>
</comment>
<dbReference type="OrthoDB" id="8595941at2"/>
<dbReference type="SUPFAM" id="SSF101125">
    <property type="entry name" value="Colicin D immunity protein"/>
    <property type="match status" value="1"/>
</dbReference>
<name>A0A4U0PCY0_9NEIS</name>
<organism evidence="2 3">
    <name type="scientific">Chitiniphilus eburneus</name>
    <dbReference type="NCBI Taxonomy" id="2571148"/>
    <lineage>
        <taxon>Bacteria</taxon>
        <taxon>Pseudomonadati</taxon>
        <taxon>Pseudomonadota</taxon>
        <taxon>Betaproteobacteria</taxon>
        <taxon>Neisseriales</taxon>
        <taxon>Chitinibacteraceae</taxon>
        <taxon>Chitiniphilus</taxon>
    </lineage>
</organism>
<dbReference type="InterPro" id="IPR036471">
    <property type="entry name" value="Colicin_D_sf"/>
</dbReference>
<dbReference type="Proteomes" id="UP000310016">
    <property type="component" value="Unassembled WGS sequence"/>
</dbReference>
<protein>
    <submittedName>
        <fullName evidence="2">Colicin immunity protein</fullName>
    </submittedName>
</protein>
<evidence type="ECO:0000313" key="3">
    <source>
        <dbReference type="Proteomes" id="UP000310016"/>
    </source>
</evidence>
<accession>A0A4U0PCY0</accession>
<dbReference type="Pfam" id="PF09204">
    <property type="entry name" value="Colicin_immun"/>
    <property type="match status" value="1"/>
</dbReference>
<dbReference type="GO" id="GO:0015643">
    <property type="term" value="F:toxic substance binding"/>
    <property type="evidence" value="ECO:0007669"/>
    <property type="project" value="InterPro"/>
</dbReference>
<reference evidence="2 3" key="1">
    <citation type="submission" date="2019-04" db="EMBL/GenBank/DDBJ databases">
        <title>Chitiniphilus eburnea sp. nov., a novel chitinolytic bacterium isolated from aquaculture sludge.</title>
        <authorList>
            <person name="Sheng M."/>
        </authorList>
    </citation>
    <scope>NUCLEOTIDE SEQUENCE [LARGE SCALE GENOMIC DNA]</scope>
    <source>
        <strain evidence="2 3">HX-2-15</strain>
    </source>
</reference>
<proteinExistence type="predicted"/>
<dbReference type="EMBL" id="SUMF01000036">
    <property type="protein sequence ID" value="TJZ65617.1"/>
    <property type="molecule type" value="Genomic_DNA"/>
</dbReference>
<feature type="domain" description="Colicin D immunity protein" evidence="1">
    <location>
        <begin position="1"/>
        <end position="83"/>
    </location>
</feature>
<sequence>MSAALFEFARSFVVGRLSAEIFSSAYMELWKIERDRGFLQKDDSELNEKLSSIFCLADLYNPDPDREGYELDEESLRIKITQIVG</sequence>
<evidence type="ECO:0000313" key="2">
    <source>
        <dbReference type="EMBL" id="TJZ65617.1"/>
    </source>
</evidence>
<dbReference type="GO" id="GO:0030153">
    <property type="term" value="P:bacteriocin immunity"/>
    <property type="evidence" value="ECO:0007669"/>
    <property type="project" value="InterPro"/>
</dbReference>
<dbReference type="InterPro" id="IPR015287">
    <property type="entry name" value="Colicin_D_immunity_dom"/>
</dbReference>
<gene>
    <name evidence="2" type="ORF">FAZ21_17950</name>
</gene>
<dbReference type="RefSeq" id="WP_136774810.1">
    <property type="nucleotide sequence ID" value="NZ_CP156074.1"/>
</dbReference>
<evidence type="ECO:0000259" key="1">
    <source>
        <dbReference type="Pfam" id="PF09204"/>
    </source>
</evidence>
<keyword evidence="3" id="KW-1185">Reference proteome</keyword>
<dbReference type="AlphaFoldDB" id="A0A4U0PCY0"/>